<protein>
    <submittedName>
        <fullName evidence="1">Uncharacterized protein</fullName>
    </submittedName>
</protein>
<accession>A0A1H1A233</accession>
<evidence type="ECO:0000313" key="1">
    <source>
        <dbReference type="EMBL" id="SDQ33561.1"/>
    </source>
</evidence>
<name>A0A1H1A233_9BURK</name>
<keyword evidence="2" id="KW-1185">Reference proteome</keyword>
<sequence>MSERVGVSPSRMATVFENVTHTARCTRQAFDYADLSDRFDRAEKRPAALQRRPFVLTWCRCVFSDYLNATNGPVCVPALAPLNTVYTSRPKKNGRPQRKPP</sequence>
<dbReference type="Proteomes" id="UP000183487">
    <property type="component" value="Unassembled WGS sequence"/>
</dbReference>
<reference evidence="2" key="1">
    <citation type="submission" date="2016-10" db="EMBL/GenBank/DDBJ databases">
        <authorList>
            <person name="Varghese N."/>
            <person name="Submissions S."/>
        </authorList>
    </citation>
    <scope>NUCLEOTIDE SEQUENCE [LARGE SCALE GENOMIC DNA]</scope>
    <source>
        <strain evidence="2">GAS106B</strain>
    </source>
</reference>
<dbReference type="AlphaFoldDB" id="A0A1H1A233"/>
<evidence type="ECO:0000313" key="2">
    <source>
        <dbReference type="Proteomes" id="UP000183487"/>
    </source>
</evidence>
<proteinExistence type="predicted"/>
<dbReference type="EMBL" id="FNKP01000001">
    <property type="protein sequence ID" value="SDQ33561.1"/>
    <property type="molecule type" value="Genomic_DNA"/>
</dbReference>
<gene>
    <name evidence="1" type="ORF">SAMN05443245_0970</name>
</gene>
<organism evidence="1 2">
    <name type="scientific">Paraburkholderia fungorum</name>
    <dbReference type="NCBI Taxonomy" id="134537"/>
    <lineage>
        <taxon>Bacteria</taxon>
        <taxon>Pseudomonadati</taxon>
        <taxon>Pseudomonadota</taxon>
        <taxon>Betaproteobacteria</taxon>
        <taxon>Burkholderiales</taxon>
        <taxon>Burkholderiaceae</taxon>
        <taxon>Paraburkholderia</taxon>
    </lineage>
</organism>